<proteinExistence type="predicted"/>
<dbReference type="Proteomes" id="UP001627154">
    <property type="component" value="Unassembled WGS sequence"/>
</dbReference>
<evidence type="ECO:0000313" key="2">
    <source>
        <dbReference type="Proteomes" id="UP001627154"/>
    </source>
</evidence>
<dbReference type="AlphaFoldDB" id="A0ABD2XB13"/>
<comment type="caution">
    <text evidence="1">The sequence shown here is derived from an EMBL/GenBank/DDBJ whole genome shotgun (WGS) entry which is preliminary data.</text>
</comment>
<name>A0ABD2XB13_9HYME</name>
<reference evidence="1 2" key="1">
    <citation type="journal article" date="2024" name="bioRxiv">
        <title>A reference genome for Trichogramma kaykai: A tiny desert-dwelling parasitoid wasp with competing sex-ratio distorters.</title>
        <authorList>
            <person name="Culotta J."/>
            <person name="Lindsey A.R."/>
        </authorList>
    </citation>
    <scope>NUCLEOTIDE SEQUENCE [LARGE SCALE GENOMIC DNA]</scope>
    <source>
        <strain evidence="1 2">KSX58</strain>
    </source>
</reference>
<gene>
    <name evidence="1" type="ORF">TKK_005193</name>
</gene>
<evidence type="ECO:0000313" key="1">
    <source>
        <dbReference type="EMBL" id="KAL3401846.1"/>
    </source>
</evidence>
<keyword evidence="2" id="KW-1185">Reference proteome</keyword>
<accession>A0ABD2XB13</accession>
<organism evidence="1 2">
    <name type="scientific">Trichogramma kaykai</name>
    <dbReference type="NCBI Taxonomy" id="54128"/>
    <lineage>
        <taxon>Eukaryota</taxon>
        <taxon>Metazoa</taxon>
        <taxon>Ecdysozoa</taxon>
        <taxon>Arthropoda</taxon>
        <taxon>Hexapoda</taxon>
        <taxon>Insecta</taxon>
        <taxon>Pterygota</taxon>
        <taxon>Neoptera</taxon>
        <taxon>Endopterygota</taxon>
        <taxon>Hymenoptera</taxon>
        <taxon>Apocrita</taxon>
        <taxon>Proctotrupomorpha</taxon>
        <taxon>Chalcidoidea</taxon>
        <taxon>Trichogrammatidae</taxon>
        <taxon>Trichogramma</taxon>
    </lineage>
</organism>
<sequence length="92" mass="10745">MLSCIMNIQKLDLFTYILLYCNSLTRCEDVVRGISCLFLQQRERVDAPEAMIHFKLIDGINSFEYDINLRIALKKKVTIAPSKYELLILIFI</sequence>
<dbReference type="EMBL" id="JBJJXI010000043">
    <property type="protein sequence ID" value="KAL3401846.1"/>
    <property type="molecule type" value="Genomic_DNA"/>
</dbReference>
<protein>
    <submittedName>
        <fullName evidence="1">Uncharacterized protein</fullName>
    </submittedName>
</protein>